<gene>
    <name evidence="1" type="ORF">HNQ66_001260</name>
</gene>
<protein>
    <submittedName>
        <fullName evidence="1">Uncharacterized protein</fullName>
    </submittedName>
</protein>
<dbReference type="AlphaFoldDB" id="A0A7W7YTL1"/>
<reference evidence="1 2" key="1">
    <citation type="submission" date="2020-08" db="EMBL/GenBank/DDBJ databases">
        <title>Genomic Encyclopedia of Type Strains, Phase IV (KMG-IV): sequencing the most valuable type-strain genomes for metagenomic binning, comparative biology and taxonomic classification.</title>
        <authorList>
            <person name="Goeker M."/>
        </authorList>
    </citation>
    <scope>NUCLEOTIDE SEQUENCE [LARGE SCALE GENOMIC DNA]</scope>
    <source>
        <strain evidence="1 2">DSM 21319</strain>
    </source>
</reference>
<evidence type="ECO:0000313" key="2">
    <source>
        <dbReference type="Proteomes" id="UP000535406"/>
    </source>
</evidence>
<accession>A0A7W7YTL1</accession>
<name>A0A7W7YTL1_9HYPH</name>
<dbReference type="Proteomes" id="UP000535406">
    <property type="component" value="Unassembled WGS sequence"/>
</dbReference>
<comment type="caution">
    <text evidence="1">The sequence shown here is derived from an EMBL/GenBank/DDBJ whole genome shotgun (WGS) entry which is preliminary data.</text>
</comment>
<dbReference type="EMBL" id="JACHIK010000003">
    <property type="protein sequence ID" value="MBB5041877.1"/>
    <property type="molecule type" value="Genomic_DNA"/>
</dbReference>
<dbReference type="RefSeq" id="WP_184141956.1">
    <property type="nucleotide sequence ID" value="NZ_JACHIK010000003.1"/>
</dbReference>
<keyword evidence="2" id="KW-1185">Reference proteome</keyword>
<evidence type="ECO:0000313" key="1">
    <source>
        <dbReference type="EMBL" id="MBB5041877.1"/>
    </source>
</evidence>
<organism evidence="1 2">
    <name type="scientific">Shinella fusca</name>
    <dbReference type="NCBI Taxonomy" id="544480"/>
    <lineage>
        <taxon>Bacteria</taxon>
        <taxon>Pseudomonadati</taxon>
        <taxon>Pseudomonadota</taxon>
        <taxon>Alphaproteobacteria</taxon>
        <taxon>Hyphomicrobiales</taxon>
        <taxon>Rhizobiaceae</taxon>
        <taxon>Shinella</taxon>
    </lineage>
</organism>
<sequence length="67" mass="7178">MSTASKLGDIIDLLATVRYLNEAVFMAASHPGLTKDATNAIQAVVGEMDSKLLAAEERVEEVMEALK</sequence>
<proteinExistence type="predicted"/>